<evidence type="ECO:0000313" key="1">
    <source>
        <dbReference type="EMBL" id="ANZ39365.1"/>
    </source>
</evidence>
<organism evidence="1 2">
    <name type="scientific">Lentzea guizhouensis</name>
    <dbReference type="NCBI Taxonomy" id="1586287"/>
    <lineage>
        <taxon>Bacteria</taxon>
        <taxon>Bacillati</taxon>
        <taxon>Actinomycetota</taxon>
        <taxon>Actinomycetes</taxon>
        <taxon>Pseudonocardiales</taxon>
        <taxon>Pseudonocardiaceae</taxon>
        <taxon>Lentzea</taxon>
    </lineage>
</organism>
<sequence>MIVCLLAGLLAACQQAPPPTPAPPPTSVAQGGFGQTERAFVDLSIATNEQALKLLENAGRPELVANRHAELERLRALLDSPYVNLHEGHDMPGMPTDAEIQLAATDLQARDQYVRAHLTESLKVVKVARGH</sequence>
<dbReference type="EMBL" id="CP016793">
    <property type="protein sequence ID" value="ANZ39365.1"/>
    <property type="molecule type" value="Genomic_DNA"/>
</dbReference>
<gene>
    <name evidence="1" type="ORF">BBK82_28250</name>
</gene>
<name>A0A1B2HNU4_9PSEU</name>
<reference evidence="1 2" key="1">
    <citation type="submission" date="2016-07" db="EMBL/GenBank/DDBJ databases">
        <title>Complete genome sequence of the Lentzea guizhouensis DHS C013.</title>
        <authorList>
            <person name="Cao C."/>
        </authorList>
    </citation>
    <scope>NUCLEOTIDE SEQUENCE [LARGE SCALE GENOMIC DNA]</scope>
    <source>
        <strain evidence="1 2">DHS C013</strain>
    </source>
</reference>
<evidence type="ECO:0008006" key="3">
    <source>
        <dbReference type="Google" id="ProtNLM"/>
    </source>
</evidence>
<dbReference type="RefSeq" id="WP_065917706.1">
    <property type="nucleotide sequence ID" value="NZ_CP016793.1"/>
</dbReference>
<evidence type="ECO:0000313" key="2">
    <source>
        <dbReference type="Proteomes" id="UP000093053"/>
    </source>
</evidence>
<accession>A0A1B2HNU4</accession>
<dbReference type="KEGG" id="led:BBK82_28250"/>
<proteinExistence type="predicted"/>
<dbReference type="Proteomes" id="UP000093053">
    <property type="component" value="Chromosome"/>
</dbReference>
<dbReference type="AlphaFoldDB" id="A0A1B2HNU4"/>
<protein>
    <recommendedName>
        <fullName evidence="3">DUF305 domain-containing protein</fullName>
    </recommendedName>
</protein>
<keyword evidence="2" id="KW-1185">Reference proteome</keyword>
<dbReference type="STRING" id="1586287.BBK82_28250"/>